<name>A0A7S1URI5_9STRA</name>
<accession>A0A7S1URI5</accession>
<proteinExistence type="predicted"/>
<organism evidence="1">
    <name type="scientific">Grammatophora oceanica</name>
    <dbReference type="NCBI Taxonomy" id="210454"/>
    <lineage>
        <taxon>Eukaryota</taxon>
        <taxon>Sar</taxon>
        <taxon>Stramenopiles</taxon>
        <taxon>Ochrophyta</taxon>
        <taxon>Bacillariophyta</taxon>
        <taxon>Fragilariophyceae</taxon>
        <taxon>Fragilariophycidae</taxon>
        <taxon>Rhabdonematales</taxon>
        <taxon>Grammatophoraceae</taxon>
        <taxon>Grammatophora</taxon>
    </lineage>
</organism>
<sequence length="114" mass="12561">MLEGGRKEGNDICTRKRTKHFTTATTSPRLYRPSPKCDGGNRFVSQHVLLGEEQIVRWATQAKSDPGNGGCHGGAVHERIVSAVTTLNAAKRKGQHSDLLAGRWEKKQSLIIRV</sequence>
<evidence type="ECO:0000313" key="1">
    <source>
        <dbReference type="EMBL" id="CAD9276347.1"/>
    </source>
</evidence>
<reference evidence="1" key="1">
    <citation type="submission" date="2021-01" db="EMBL/GenBank/DDBJ databases">
        <authorList>
            <person name="Corre E."/>
            <person name="Pelletier E."/>
            <person name="Niang G."/>
            <person name="Scheremetjew M."/>
            <person name="Finn R."/>
            <person name="Kale V."/>
            <person name="Holt S."/>
            <person name="Cochrane G."/>
            <person name="Meng A."/>
            <person name="Brown T."/>
            <person name="Cohen L."/>
        </authorList>
    </citation>
    <scope>NUCLEOTIDE SEQUENCE</scope>
    <source>
        <strain evidence="1">CCMP 410</strain>
    </source>
</reference>
<dbReference type="AlphaFoldDB" id="A0A7S1URI5"/>
<protein>
    <submittedName>
        <fullName evidence="1">Uncharacterized protein</fullName>
    </submittedName>
</protein>
<dbReference type="EMBL" id="HBGK01010112">
    <property type="protein sequence ID" value="CAD9276347.1"/>
    <property type="molecule type" value="Transcribed_RNA"/>
</dbReference>
<gene>
    <name evidence="1" type="ORF">GOCE00092_LOCUS5255</name>
</gene>